<gene>
    <name evidence="2" type="ORF">NFG58_17500</name>
</gene>
<dbReference type="PROSITE" id="PS51257">
    <property type="entry name" value="PROKAR_LIPOPROTEIN"/>
    <property type="match status" value="1"/>
</dbReference>
<dbReference type="RefSeq" id="WP_348827067.1">
    <property type="nucleotide sequence ID" value="NZ_CP098827.1"/>
</dbReference>
<sequence length="163" mass="17868">MRRRRLVGVLMGALLGVALTGCQQADLDALDRRLAEALAPELDRRPVALPEVVSLPVLQYRYANARSPFRFEGQGFGGQRFGQGSGLAAFSLDELELVGVLGRGQRHWALFEAPDGHLYRVAQGEMLANPPARVAAISGEAVRLEAVAGKDYRWKERVMRVGE</sequence>
<feature type="chain" id="PRO_5043414374" evidence="1">
    <location>
        <begin position="26"/>
        <end position="163"/>
    </location>
</feature>
<protein>
    <submittedName>
        <fullName evidence="2">Pilus assembly protein PilP</fullName>
    </submittedName>
</protein>
<evidence type="ECO:0000313" key="2">
    <source>
        <dbReference type="EMBL" id="XBO70384.1"/>
    </source>
</evidence>
<dbReference type="Pfam" id="PF04351">
    <property type="entry name" value="PilP"/>
    <property type="match status" value="1"/>
</dbReference>
<feature type="signal peptide" evidence="1">
    <location>
        <begin position="1"/>
        <end position="25"/>
    </location>
</feature>
<dbReference type="EMBL" id="CP098827">
    <property type="protein sequence ID" value="XBO70384.1"/>
    <property type="molecule type" value="Genomic_DNA"/>
</dbReference>
<dbReference type="Gene3D" id="2.30.30.830">
    <property type="match status" value="1"/>
</dbReference>
<organism evidence="2">
    <name type="scientific">Halomonas sp. RT37</name>
    <dbReference type="NCBI Taxonomy" id="2950872"/>
    <lineage>
        <taxon>Bacteria</taxon>
        <taxon>Pseudomonadati</taxon>
        <taxon>Pseudomonadota</taxon>
        <taxon>Gammaproteobacteria</taxon>
        <taxon>Oceanospirillales</taxon>
        <taxon>Halomonadaceae</taxon>
        <taxon>Halomonas</taxon>
    </lineage>
</organism>
<dbReference type="AlphaFoldDB" id="A0AAU7KFL5"/>
<accession>A0AAU7KFL5</accession>
<evidence type="ECO:0000256" key="1">
    <source>
        <dbReference type="SAM" id="SignalP"/>
    </source>
</evidence>
<dbReference type="InterPro" id="IPR007446">
    <property type="entry name" value="PilP"/>
</dbReference>
<keyword evidence="1" id="KW-0732">Signal</keyword>
<reference evidence="2" key="1">
    <citation type="submission" date="2022-06" db="EMBL/GenBank/DDBJ databases">
        <title>A novel DMS-producing enzyme.</title>
        <authorList>
            <person name="Zhang Y."/>
        </authorList>
    </citation>
    <scope>NUCLEOTIDE SEQUENCE</scope>
    <source>
        <strain evidence="2">RT37</strain>
    </source>
</reference>
<name>A0AAU7KFL5_9GAMM</name>
<proteinExistence type="predicted"/>